<sequence length="167" mass="19098">MLYSRSFSTSIRTLNASPAGPVAKRLPKLTLYTGGPECSLCEIMKQDLEVVRFTHAFELETFNIREPPKDVPEETAKQIAELYKNDIPVLHLDGHYIQKHRINSNPLKKLIEKYDPEDPDPIYAHNKFRPFTSLPGAKPKRKQALKARAKYDQALQRLDKKAVKPST</sequence>
<organism evidence="1 2">
    <name type="scientific">Naganishia onofrii</name>
    <dbReference type="NCBI Taxonomy" id="1851511"/>
    <lineage>
        <taxon>Eukaryota</taxon>
        <taxon>Fungi</taxon>
        <taxon>Dikarya</taxon>
        <taxon>Basidiomycota</taxon>
        <taxon>Agaricomycotina</taxon>
        <taxon>Tremellomycetes</taxon>
        <taxon>Filobasidiales</taxon>
        <taxon>Filobasidiaceae</taxon>
        <taxon>Naganishia</taxon>
    </lineage>
</organism>
<keyword evidence="2" id="KW-1185">Reference proteome</keyword>
<evidence type="ECO:0000313" key="1">
    <source>
        <dbReference type="EMBL" id="KAJ9124862.1"/>
    </source>
</evidence>
<dbReference type="Proteomes" id="UP001234202">
    <property type="component" value="Unassembled WGS sequence"/>
</dbReference>
<reference evidence="1" key="1">
    <citation type="submission" date="2023-04" db="EMBL/GenBank/DDBJ databases">
        <title>Draft Genome sequencing of Naganishia species isolated from polar environments using Oxford Nanopore Technology.</title>
        <authorList>
            <person name="Leo P."/>
            <person name="Venkateswaran K."/>
        </authorList>
    </citation>
    <scope>NUCLEOTIDE SEQUENCE</scope>
    <source>
        <strain evidence="1">DBVPG 5303</strain>
    </source>
</reference>
<name>A0ACC2XQ80_9TREE</name>
<protein>
    <submittedName>
        <fullName evidence="1">Uncharacterized protein</fullName>
    </submittedName>
</protein>
<dbReference type="EMBL" id="JASBWV010000008">
    <property type="protein sequence ID" value="KAJ9124862.1"/>
    <property type="molecule type" value="Genomic_DNA"/>
</dbReference>
<gene>
    <name evidence="1" type="ORF">QFC24_002791</name>
</gene>
<proteinExistence type="predicted"/>
<comment type="caution">
    <text evidence="1">The sequence shown here is derived from an EMBL/GenBank/DDBJ whole genome shotgun (WGS) entry which is preliminary data.</text>
</comment>
<evidence type="ECO:0000313" key="2">
    <source>
        <dbReference type="Proteomes" id="UP001234202"/>
    </source>
</evidence>
<accession>A0ACC2XQ80</accession>